<evidence type="ECO:0000313" key="18">
    <source>
        <dbReference type="Proteomes" id="UP000260823"/>
    </source>
</evidence>
<evidence type="ECO:0000256" key="3">
    <source>
        <dbReference type="ARBA" id="ARBA00004669"/>
    </source>
</evidence>
<keyword evidence="12 15" id="KW-0460">Magnesium</keyword>
<dbReference type="PANTHER" id="PTHR43340">
    <property type="entry name" value="HYPOXANTHINE-GUANINE PHOSPHORIBOSYLTRANSFERASE"/>
    <property type="match status" value="1"/>
</dbReference>
<dbReference type="Gene3D" id="3.40.50.2020">
    <property type="match status" value="1"/>
</dbReference>
<dbReference type="OrthoDB" id="9802824at2"/>
<evidence type="ECO:0000256" key="5">
    <source>
        <dbReference type="ARBA" id="ARBA00011895"/>
    </source>
</evidence>
<dbReference type="SUPFAM" id="SSF53271">
    <property type="entry name" value="PRTase-like"/>
    <property type="match status" value="1"/>
</dbReference>
<dbReference type="UniPathway" id="UPA00591">
    <property type="reaction ID" value="UER00648"/>
</dbReference>
<sequence length="179" mass="20261">MKLQIADLEFEPLIPYEQIQQRVAELAQHINTDFEGKTPIFVGILNGSFMFASDLVKEVTVPCEVTFTKLASYFGGLSQTRTIRDDFDLHVTIEGKDVILVEDIVDTGNTLKYLIEKLLVRNPASITVCSLLFKPDSVIHSIEELKYVAFQIPNVFVVGYGLDYQELGRNLRGIYKKID</sequence>
<protein>
    <recommendedName>
        <fullName evidence="5 15">Hypoxanthine phosphoribosyltransferase</fullName>
        <ecNumber evidence="5 15">2.4.2.8</ecNumber>
    </recommendedName>
</protein>
<dbReference type="Pfam" id="PF00156">
    <property type="entry name" value="Pribosyltran"/>
    <property type="match status" value="1"/>
</dbReference>
<dbReference type="RefSeq" id="WP_117383125.1">
    <property type="nucleotide sequence ID" value="NZ_QWDE01000002.1"/>
</dbReference>
<accession>A0A3E2NP13</accession>
<comment type="cofactor">
    <cofactor evidence="1 15">
        <name>Mg(2+)</name>
        <dbReference type="ChEBI" id="CHEBI:18420"/>
    </cofactor>
</comment>
<dbReference type="GO" id="GO:0000287">
    <property type="term" value="F:magnesium ion binding"/>
    <property type="evidence" value="ECO:0007669"/>
    <property type="project" value="TreeGrafter"/>
</dbReference>
<dbReference type="GO" id="GO:0000166">
    <property type="term" value="F:nucleotide binding"/>
    <property type="evidence" value="ECO:0007669"/>
    <property type="project" value="UniProtKB-KW"/>
</dbReference>
<evidence type="ECO:0000256" key="14">
    <source>
        <dbReference type="ARBA" id="ARBA00049402"/>
    </source>
</evidence>
<evidence type="ECO:0000256" key="15">
    <source>
        <dbReference type="RuleBase" id="RU364099"/>
    </source>
</evidence>
<comment type="pathway">
    <text evidence="3 15">Purine metabolism; IMP biosynthesis via salvage pathway; IMP from hypoxanthine: step 1/1.</text>
</comment>
<comment type="similarity">
    <text evidence="4 15">Belongs to the purine/pyrimidine phosphoribosyltransferase family.</text>
</comment>
<evidence type="ECO:0000256" key="12">
    <source>
        <dbReference type="ARBA" id="ARBA00022842"/>
    </source>
</evidence>
<keyword evidence="9 15" id="KW-0479">Metal-binding</keyword>
<dbReference type="AlphaFoldDB" id="A0A3E2NP13"/>
<dbReference type="InterPro" id="IPR000836">
    <property type="entry name" value="PRTase_dom"/>
</dbReference>
<name>A0A3E2NP13_9SPHI</name>
<comment type="caution">
    <text evidence="17">The sequence shown here is derived from an EMBL/GenBank/DDBJ whole genome shotgun (WGS) entry which is preliminary data.</text>
</comment>
<keyword evidence="8 15" id="KW-0808">Transferase</keyword>
<evidence type="ECO:0000259" key="16">
    <source>
        <dbReference type="Pfam" id="PF00156"/>
    </source>
</evidence>
<dbReference type="GO" id="GO:0046100">
    <property type="term" value="P:hypoxanthine metabolic process"/>
    <property type="evidence" value="ECO:0007669"/>
    <property type="project" value="TreeGrafter"/>
</dbReference>
<evidence type="ECO:0000256" key="1">
    <source>
        <dbReference type="ARBA" id="ARBA00001946"/>
    </source>
</evidence>
<evidence type="ECO:0000256" key="11">
    <source>
        <dbReference type="ARBA" id="ARBA00022741"/>
    </source>
</evidence>
<dbReference type="GO" id="GO:0005829">
    <property type="term" value="C:cytosol"/>
    <property type="evidence" value="ECO:0007669"/>
    <property type="project" value="TreeGrafter"/>
</dbReference>
<comment type="subcellular location">
    <subcellularLocation>
        <location evidence="2 15">Cytoplasm</location>
    </subcellularLocation>
</comment>
<proteinExistence type="inferred from homology"/>
<feature type="domain" description="Phosphoribosyltransferase" evidence="16">
    <location>
        <begin position="16"/>
        <end position="165"/>
    </location>
</feature>
<evidence type="ECO:0000256" key="7">
    <source>
        <dbReference type="ARBA" id="ARBA00022676"/>
    </source>
</evidence>
<comment type="catalytic activity">
    <reaction evidence="14">
        <text>IMP + diphosphate = hypoxanthine + 5-phospho-alpha-D-ribose 1-diphosphate</text>
        <dbReference type="Rhea" id="RHEA:17973"/>
        <dbReference type="ChEBI" id="CHEBI:17368"/>
        <dbReference type="ChEBI" id="CHEBI:33019"/>
        <dbReference type="ChEBI" id="CHEBI:58017"/>
        <dbReference type="ChEBI" id="CHEBI:58053"/>
        <dbReference type="EC" id="2.4.2.8"/>
    </reaction>
    <physiologicalReaction direction="right-to-left" evidence="14">
        <dbReference type="Rhea" id="RHEA:17975"/>
    </physiologicalReaction>
</comment>
<dbReference type="GO" id="GO:0006178">
    <property type="term" value="P:guanine salvage"/>
    <property type="evidence" value="ECO:0007669"/>
    <property type="project" value="TreeGrafter"/>
</dbReference>
<evidence type="ECO:0000256" key="10">
    <source>
        <dbReference type="ARBA" id="ARBA00022726"/>
    </source>
</evidence>
<keyword evidence="7 15" id="KW-0328">Glycosyltransferase</keyword>
<dbReference type="EC" id="2.4.2.8" evidence="5 15"/>
<evidence type="ECO:0000256" key="6">
    <source>
        <dbReference type="ARBA" id="ARBA00022490"/>
    </source>
</evidence>
<dbReference type="CDD" id="cd06223">
    <property type="entry name" value="PRTases_typeI"/>
    <property type="match status" value="1"/>
</dbReference>
<evidence type="ECO:0000256" key="9">
    <source>
        <dbReference type="ARBA" id="ARBA00022723"/>
    </source>
</evidence>
<evidence type="ECO:0000313" key="17">
    <source>
        <dbReference type="EMBL" id="RFZ82722.1"/>
    </source>
</evidence>
<evidence type="ECO:0000256" key="4">
    <source>
        <dbReference type="ARBA" id="ARBA00008391"/>
    </source>
</evidence>
<keyword evidence="6 15" id="KW-0963">Cytoplasm</keyword>
<dbReference type="EMBL" id="QWDE01000002">
    <property type="protein sequence ID" value="RFZ82722.1"/>
    <property type="molecule type" value="Genomic_DNA"/>
</dbReference>
<dbReference type="NCBIfam" id="TIGR01203">
    <property type="entry name" value="HGPRTase"/>
    <property type="match status" value="1"/>
</dbReference>
<reference evidence="17 18" key="1">
    <citation type="submission" date="2018-08" db="EMBL/GenBank/DDBJ databases">
        <title>Mucilaginibacter terrae sp. nov., isolated from manganese diggings.</title>
        <authorList>
            <person name="Huang Y."/>
            <person name="Zhou Z."/>
        </authorList>
    </citation>
    <scope>NUCLEOTIDE SEQUENCE [LARGE SCALE GENOMIC DNA]</scope>
    <source>
        <strain evidence="17 18">ZH6</strain>
    </source>
</reference>
<dbReference type="Proteomes" id="UP000260823">
    <property type="component" value="Unassembled WGS sequence"/>
</dbReference>
<dbReference type="GO" id="GO:0004422">
    <property type="term" value="F:hypoxanthine phosphoribosyltransferase activity"/>
    <property type="evidence" value="ECO:0007669"/>
    <property type="project" value="InterPro"/>
</dbReference>
<dbReference type="InterPro" id="IPR005904">
    <property type="entry name" value="Hxn_phspho_trans"/>
</dbReference>
<dbReference type="InterPro" id="IPR029057">
    <property type="entry name" value="PRTase-like"/>
</dbReference>
<evidence type="ECO:0000256" key="13">
    <source>
        <dbReference type="ARBA" id="ARBA00048811"/>
    </source>
</evidence>
<evidence type="ECO:0000256" key="2">
    <source>
        <dbReference type="ARBA" id="ARBA00004496"/>
    </source>
</evidence>
<keyword evidence="11 15" id="KW-0547">Nucleotide-binding</keyword>
<dbReference type="GO" id="GO:0006166">
    <property type="term" value="P:purine ribonucleoside salvage"/>
    <property type="evidence" value="ECO:0007669"/>
    <property type="project" value="UniProtKB-KW"/>
</dbReference>
<dbReference type="GO" id="GO:0052657">
    <property type="term" value="F:guanine phosphoribosyltransferase activity"/>
    <property type="evidence" value="ECO:0007669"/>
    <property type="project" value="RHEA"/>
</dbReference>
<dbReference type="InterPro" id="IPR050408">
    <property type="entry name" value="HGPRT"/>
</dbReference>
<keyword evidence="10 15" id="KW-0660">Purine salvage</keyword>
<dbReference type="GO" id="GO:0032264">
    <property type="term" value="P:IMP salvage"/>
    <property type="evidence" value="ECO:0007669"/>
    <property type="project" value="UniProtKB-UniPathway"/>
</dbReference>
<evidence type="ECO:0000256" key="8">
    <source>
        <dbReference type="ARBA" id="ARBA00022679"/>
    </source>
</evidence>
<dbReference type="GO" id="GO:0032263">
    <property type="term" value="P:GMP salvage"/>
    <property type="evidence" value="ECO:0007669"/>
    <property type="project" value="TreeGrafter"/>
</dbReference>
<organism evidence="17 18">
    <name type="scientific">Mucilaginibacter terrenus</name>
    <dbReference type="NCBI Taxonomy" id="2482727"/>
    <lineage>
        <taxon>Bacteria</taxon>
        <taxon>Pseudomonadati</taxon>
        <taxon>Bacteroidota</taxon>
        <taxon>Sphingobacteriia</taxon>
        <taxon>Sphingobacteriales</taxon>
        <taxon>Sphingobacteriaceae</taxon>
        <taxon>Mucilaginibacter</taxon>
    </lineage>
</organism>
<dbReference type="PANTHER" id="PTHR43340:SF1">
    <property type="entry name" value="HYPOXANTHINE PHOSPHORIBOSYLTRANSFERASE"/>
    <property type="match status" value="1"/>
</dbReference>
<gene>
    <name evidence="17" type="primary">hpt</name>
    <name evidence="17" type="ORF">DYU05_11135</name>
</gene>
<keyword evidence="18" id="KW-1185">Reference proteome</keyword>
<comment type="catalytic activity">
    <reaction evidence="13">
        <text>GMP + diphosphate = guanine + 5-phospho-alpha-D-ribose 1-diphosphate</text>
        <dbReference type="Rhea" id="RHEA:25424"/>
        <dbReference type="ChEBI" id="CHEBI:16235"/>
        <dbReference type="ChEBI" id="CHEBI:33019"/>
        <dbReference type="ChEBI" id="CHEBI:58017"/>
        <dbReference type="ChEBI" id="CHEBI:58115"/>
        <dbReference type="EC" id="2.4.2.8"/>
    </reaction>
    <physiologicalReaction direction="right-to-left" evidence="13">
        <dbReference type="Rhea" id="RHEA:25426"/>
    </physiologicalReaction>
</comment>